<feature type="domain" description="Deacetylase PdaC" evidence="3">
    <location>
        <begin position="46"/>
        <end position="128"/>
    </location>
</feature>
<dbReference type="InterPro" id="IPR021729">
    <property type="entry name" value="DUF3298"/>
</dbReference>
<accession>A0ABQ6ZEC7</accession>
<reference evidence="4 5" key="1">
    <citation type="submission" date="2017-10" db="EMBL/GenBank/DDBJ databases">
        <title>Whole genome sequencing of members of genus Pseudoxanthomonas.</title>
        <authorList>
            <person name="Kumar S."/>
            <person name="Bansal K."/>
            <person name="Kaur A."/>
            <person name="Patil P."/>
            <person name="Sharma S."/>
            <person name="Patil P.B."/>
        </authorList>
    </citation>
    <scope>NUCLEOTIDE SEQUENCE [LARGE SCALE GENOMIC DNA]</scope>
    <source>
        <strain evidence="4 5">DSM 17109</strain>
    </source>
</reference>
<evidence type="ECO:0008006" key="6">
    <source>
        <dbReference type="Google" id="ProtNLM"/>
    </source>
</evidence>
<sequence length="264" mass="28354">MTVLALGACKRESTSPPTAAGEPQPPVTAPAGTVDAPVELKDIIETNDRYVVGISYPATINRYPGLAKALSAYTEAQRAELMEAVEAFGNDKPTAPYELSLAFEQVVDTPKIVAVAADGSRYTGGAHGQPLIARFVWLPHQDARLTADALIPDPKGWQAISDYVREQLHTAVVNRADEDELEPTDRAALIKSTFRMIDEGTEPEAGNFSEFVPVLDASGHVTALRFVFPPYQVGPYADGTQTVDVPAALLLPHVAPAYAELFAR</sequence>
<dbReference type="Pfam" id="PF11738">
    <property type="entry name" value="DUF3298"/>
    <property type="match status" value="1"/>
</dbReference>
<keyword evidence="5" id="KW-1185">Reference proteome</keyword>
<gene>
    <name evidence="4" type="ORF">CSC78_15020</name>
</gene>
<dbReference type="EMBL" id="PDWW01000024">
    <property type="protein sequence ID" value="KAF1723752.1"/>
    <property type="molecule type" value="Genomic_DNA"/>
</dbReference>
<evidence type="ECO:0000259" key="2">
    <source>
        <dbReference type="Pfam" id="PF11738"/>
    </source>
</evidence>
<dbReference type="InterPro" id="IPR037126">
    <property type="entry name" value="PdaC/RsiV-like_sf"/>
</dbReference>
<proteinExistence type="predicted"/>
<dbReference type="Gene3D" id="3.90.640.20">
    <property type="entry name" value="Heat-shock cognate protein, ATPase"/>
    <property type="match status" value="1"/>
</dbReference>
<organism evidence="4 5">
    <name type="scientific">Pseudoxanthomonas japonensis</name>
    <dbReference type="NCBI Taxonomy" id="69284"/>
    <lineage>
        <taxon>Bacteria</taxon>
        <taxon>Pseudomonadati</taxon>
        <taxon>Pseudomonadota</taxon>
        <taxon>Gammaproteobacteria</taxon>
        <taxon>Lysobacterales</taxon>
        <taxon>Lysobacteraceae</taxon>
        <taxon>Pseudoxanthomonas</taxon>
    </lineage>
</organism>
<name>A0ABQ6ZEC7_9GAMM</name>
<comment type="caution">
    <text evidence="4">The sequence shown here is derived from an EMBL/GenBank/DDBJ whole genome shotgun (WGS) entry which is preliminary data.</text>
</comment>
<dbReference type="InterPro" id="IPR025303">
    <property type="entry name" value="PdaC"/>
</dbReference>
<evidence type="ECO:0000313" key="5">
    <source>
        <dbReference type="Proteomes" id="UP000781710"/>
    </source>
</evidence>
<protein>
    <recommendedName>
        <fullName evidence="6">DUF3298 domain-containing protein</fullName>
    </recommendedName>
</protein>
<evidence type="ECO:0000313" key="4">
    <source>
        <dbReference type="EMBL" id="KAF1723752.1"/>
    </source>
</evidence>
<evidence type="ECO:0000259" key="3">
    <source>
        <dbReference type="Pfam" id="PF13739"/>
    </source>
</evidence>
<feature type="region of interest" description="Disordered" evidence="1">
    <location>
        <begin position="10"/>
        <end position="33"/>
    </location>
</feature>
<dbReference type="Gene3D" id="3.30.565.40">
    <property type="entry name" value="Fervidobacterium nodosum Rt17-B1 like"/>
    <property type="match status" value="1"/>
</dbReference>
<dbReference type="Pfam" id="PF13739">
    <property type="entry name" value="PdaC"/>
    <property type="match status" value="1"/>
</dbReference>
<evidence type="ECO:0000256" key="1">
    <source>
        <dbReference type="SAM" id="MobiDB-lite"/>
    </source>
</evidence>
<dbReference type="Proteomes" id="UP000781710">
    <property type="component" value="Unassembled WGS sequence"/>
</dbReference>
<feature type="domain" description="DUF3298" evidence="2">
    <location>
        <begin position="159"/>
        <end position="246"/>
    </location>
</feature>